<accession>A0A3D9HZQ5</accession>
<dbReference type="AlphaFoldDB" id="A0A3D9HZQ5"/>
<feature type="transmembrane region" description="Helical" evidence="1">
    <location>
        <begin position="37"/>
        <end position="60"/>
    </location>
</feature>
<evidence type="ECO:0000313" key="3">
    <source>
        <dbReference type="Proteomes" id="UP000256845"/>
    </source>
</evidence>
<evidence type="ECO:0000313" key="2">
    <source>
        <dbReference type="EMBL" id="RED54386.1"/>
    </source>
</evidence>
<proteinExistence type="predicted"/>
<organism evidence="2 3">
    <name type="scientific">Aestuariispira insulae</name>
    <dbReference type="NCBI Taxonomy" id="1461337"/>
    <lineage>
        <taxon>Bacteria</taxon>
        <taxon>Pseudomonadati</taxon>
        <taxon>Pseudomonadota</taxon>
        <taxon>Alphaproteobacteria</taxon>
        <taxon>Rhodospirillales</taxon>
        <taxon>Kiloniellaceae</taxon>
        <taxon>Aestuariispira</taxon>
    </lineage>
</organism>
<feature type="transmembrane region" description="Helical" evidence="1">
    <location>
        <begin position="72"/>
        <end position="95"/>
    </location>
</feature>
<comment type="caution">
    <text evidence="2">The sequence shown here is derived from an EMBL/GenBank/DDBJ whole genome shotgun (WGS) entry which is preliminary data.</text>
</comment>
<dbReference type="Proteomes" id="UP000256845">
    <property type="component" value="Unassembled WGS sequence"/>
</dbReference>
<protein>
    <submittedName>
        <fullName evidence="2">Uncharacterized protein</fullName>
    </submittedName>
</protein>
<name>A0A3D9HZQ5_9PROT</name>
<keyword evidence="1" id="KW-0472">Membrane</keyword>
<dbReference type="EMBL" id="QRDW01000001">
    <property type="protein sequence ID" value="RED54386.1"/>
    <property type="molecule type" value="Genomic_DNA"/>
</dbReference>
<feature type="transmembrane region" description="Helical" evidence="1">
    <location>
        <begin position="6"/>
        <end position="25"/>
    </location>
</feature>
<gene>
    <name evidence="2" type="ORF">DFP90_1011189</name>
</gene>
<keyword evidence="1" id="KW-1133">Transmembrane helix</keyword>
<dbReference type="RefSeq" id="WP_115935445.1">
    <property type="nucleotide sequence ID" value="NZ_QRDW01000001.1"/>
</dbReference>
<keyword evidence="3" id="KW-1185">Reference proteome</keyword>
<sequence length="275" mass="30917">MKRELLIMLYLTIPFLLVGSVFFLLGKTTGDGPWKALGYLILMGYTAIAWTVVMVGYSSWILMRDGFQASSWPAMVIPGLVLISGVYWGISTFLAHHGEGKARTFIEEFVAARGTEKDRLVSENRALLEKGGDVMRETIAFRIGYNPEPVYGRRSPDDGERMRMLEMLLQGGLRVDRRLFYALVADQGDLVAASVLVRFMKADHRQDQSFAAMVPDHAFKHILGRSRACSSELADGPTIRYRGVLKHLIEEIQPDLSEFPETVRKQLDCLKVGQD</sequence>
<reference evidence="2 3" key="1">
    <citation type="submission" date="2018-07" db="EMBL/GenBank/DDBJ databases">
        <title>Genomic Encyclopedia of Type Strains, Phase III (KMG-III): the genomes of soil and plant-associated and newly described type strains.</title>
        <authorList>
            <person name="Whitman W."/>
        </authorList>
    </citation>
    <scope>NUCLEOTIDE SEQUENCE [LARGE SCALE GENOMIC DNA]</scope>
    <source>
        <strain evidence="2 3">CECT 8488</strain>
    </source>
</reference>
<keyword evidence="1" id="KW-0812">Transmembrane</keyword>
<evidence type="ECO:0000256" key="1">
    <source>
        <dbReference type="SAM" id="Phobius"/>
    </source>
</evidence>